<dbReference type="PANTHER" id="PTHR46825">
    <property type="entry name" value="D-ALANYL-D-ALANINE-CARBOXYPEPTIDASE/ENDOPEPTIDASE AMPH"/>
    <property type="match status" value="1"/>
</dbReference>
<dbReference type="InterPro" id="IPR001466">
    <property type="entry name" value="Beta-lactam-related"/>
</dbReference>
<evidence type="ECO:0000313" key="4">
    <source>
        <dbReference type="RefSeq" id="XP_019633049.1"/>
    </source>
</evidence>
<dbReference type="InterPro" id="IPR012338">
    <property type="entry name" value="Beta-lactam/transpept-like"/>
</dbReference>
<proteinExistence type="predicted"/>
<dbReference type="Proteomes" id="UP000515135">
    <property type="component" value="Unplaced"/>
</dbReference>
<evidence type="ECO:0000313" key="3">
    <source>
        <dbReference type="Proteomes" id="UP000515135"/>
    </source>
</evidence>
<gene>
    <name evidence="4" type="primary">LOC109476515</name>
</gene>
<protein>
    <submittedName>
        <fullName evidence="4">Uncharacterized protein LOC109476515</fullName>
    </submittedName>
</protein>
<organism evidence="3 4">
    <name type="scientific">Branchiostoma belcheri</name>
    <name type="common">Amphioxus</name>
    <dbReference type="NCBI Taxonomy" id="7741"/>
    <lineage>
        <taxon>Eukaryota</taxon>
        <taxon>Metazoa</taxon>
        <taxon>Chordata</taxon>
        <taxon>Cephalochordata</taxon>
        <taxon>Leptocardii</taxon>
        <taxon>Amphioxiformes</taxon>
        <taxon>Branchiostomatidae</taxon>
        <taxon>Branchiostoma</taxon>
    </lineage>
</organism>
<feature type="signal peptide" evidence="1">
    <location>
        <begin position="1"/>
        <end position="21"/>
    </location>
</feature>
<keyword evidence="1" id="KW-0732">Signal</keyword>
<keyword evidence="3" id="KW-1185">Reference proteome</keyword>
<dbReference type="OrthoDB" id="5946976at2759"/>
<dbReference type="RefSeq" id="XP_019633049.1">
    <property type="nucleotide sequence ID" value="XM_019777490.1"/>
</dbReference>
<name>A0A6P4ZGC5_BRABE</name>
<evidence type="ECO:0000259" key="2">
    <source>
        <dbReference type="Pfam" id="PF00144"/>
    </source>
</evidence>
<evidence type="ECO:0000256" key="1">
    <source>
        <dbReference type="SAM" id="SignalP"/>
    </source>
</evidence>
<accession>A0A6P4ZGC5</accession>
<dbReference type="AlphaFoldDB" id="A0A6P4ZGC5"/>
<reference evidence="4" key="1">
    <citation type="submission" date="2025-08" db="UniProtKB">
        <authorList>
            <consortium name="RefSeq"/>
        </authorList>
    </citation>
    <scope>IDENTIFICATION</scope>
    <source>
        <tissue evidence="4">Gonad</tissue>
    </source>
</reference>
<dbReference type="Pfam" id="PF00144">
    <property type="entry name" value="Beta-lactamase"/>
    <property type="match status" value="1"/>
</dbReference>
<sequence length="573" mass="63686">MGTTVHMVLVVCFMLFGQTLTTSNPDLQQRLQNLDTFIQTLMTCESRPVVGLTVSVVKDGETVFAKGYGQRDLQTGQAVDNTTLFGVGSISKSFTSALLAAILGEREDMSWDTVLTDILGPDFKFRDEFRTKETTLRDILAHKTGLENPAFTVGQDYDRSELARRMRYFRQIYPFRTVWHYNNDLYTLAGHVAEKLTGKSWEALLRERVLGPLGMDDTVYLEDVLDDESFSNLAQTYLTYNRTGQSVAYSREEFRPITLHNPAGGVVSNALDMARYMNFQLSGGRDAAGRLVVPEDTLRQTHVAEFTSSFDPKLEPDWPVEAGTEQGYGLAWFVGTYRGYRRLQHSGFAAGYVSLLSLYPAASGGVFTSVNGPNSFTDEAAIDVHDMIHALVGDIVTGKDHWINDTIACTYPEPWLTRPEPNSTVPPEISDNFPRDKRDYEGVYGNHATGNLTISLNTTDDNLYFSFGVIGRGLVLPSNSPNRLLLRLQGPLEYLPLVIADVGEKDGSIFSLSLHRFPPEPAVLFERGLKLTDPDPTLPKWDDCTGVSGSPNRAASSNILVILLLLAHVYYLI</sequence>
<dbReference type="SUPFAM" id="SSF56601">
    <property type="entry name" value="beta-lactamase/transpeptidase-like"/>
    <property type="match status" value="1"/>
</dbReference>
<feature type="domain" description="Beta-lactamase-related" evidence="2">
    <location>
        <begin position="35"/>
        <end position="380"/>
    </location>
</feature>
<dbReference type="InterPro" id="IPR050491">
    <property type="entry name" value="AmpC-like"/>
</dbReference>
<dbReference type="Gene3D" id="3.40.710.10">
    <property type="entry name" value="DD-peptidase/beta-lactamase superfamily"/>
    <property type="match status" value="1"/>
</dbReference>
<dbReference type="KEGG" id="bbel:109476515"/>
<feature type="chain" id="PRO_5028379491" evidence="1">
    <location>
        <begin position="22"/>
        <end position="573"/>
    </location>
</feature>
<dbReference type="PANTHER" id="PTHR46825:SF15">
    <property type="entry name" value="BETA-LACTAMASE-RELATED DOMAIN-CONTAINING PROTEIN"/>
    <property type="match status" value="1"/>
</dbReference>
<dbReference type="GeneID" id="109476515"/>